<dbReference type="Proteomes" id="UP000565155">
    <property type="component" value="Unassembled WGS sequence"/>
</dbReference>
<gene>
    <name evidence="1" type="ORF">HKB35_21775</name>
</gene>
<accession>A0A7Y0MZP8</accession>
<proteinExistence type="predicted"/>
<dbReference type="RefSeq" id="WP_169629106.1">
    <property type="nucleotide sequence ID" value="NZ_JABCMA010000039.1"/>
</dbReference>
<evidence type="ECO:0000313" key="2">
    <source>
        <dbReference type="Proteomes" id="UP000565155"/>
    </source>
</evidence>
<comment type="caution">
    <text evidence="1">The sequence shown here is derived from an EMBL/GenBank/DDBJ whole genome shotgun (WGS) entry which is preliminary data.</text>
</comment>
<dbReference type="EMBL" id="JABCMA010000039">
    <property type="protein sequence ID" value="NMR76245.1"/>
    <property type="molecule type" value="Genomic_DNA"/>
</dbReference>
<sequence length="161" mass="18272">MDAKQLLTLVVRPTLQKLKLHSQAAEQLIVGTIYQESEAHFLKQVGGGPALGVIQMEPATYRDIWDNYLAYKRTLANQITELSSMESLDEDMRPHVTQLITNLAFAVAMCRAHYLRKKPPLPKAGDIEGLAKYWKEHYNTPMGAGKVEEFIDRFPREILSC</sequence>
<protein>
    <submittedName>
        <fullName evidence="1">Uncharacterized protein</fullName>
    </submittedName>
</protein>
<evidence type="ECO:0000313" key="1">
    <source>
        <dbReference type="EMBL" id="NMR76245.1"/>
    </source>
</evidence>
<dbReference type="AlphaFoldDB" id="A0A7Y0MZP8"/>
<reference evidence="1 2" key="1">
    <citation type="submission" date="2020-04" db="EMBL/GenBank/DDBJ databases">
        <title>Whole-genome sequencing of Vibrio spp. from China reveals different genetic environments of blaCTX-M-14 among diverse lineages.</title>
        <authorList>
            <person name="Zheng Z."/>
            <person name="Ye L."/>
            <person name="Chen S."/>
        </authorList>
    </citation>
    <scope>NUCLEOTIDE SEQUENCE [LARGE SCALE GENOMIC DNA]</scope>
    <source>
        <strain evidence="1 2">Vb1636</strain>
    </source>
</reference>
<name>A0A7Y0MZP8_VIBAL</name>
<organism evidence="1 2">
    <name type="scientific">Vibrio alginolyticus</name>
    <dbReference type="NCBI Taxonomy" id="663"/>
    <lineage>
        <taxon>Bacteria</taxon>
        <taxon>Pseudomonadati</taxon>
        <taxon>Pseudomonadota</taxon>
        <taxon>Gammaproteobacteria</taxon>
        <taxon>Vibrionales</taxon>
        <taxon>Vibrionaceae</taxon>
        <taxon>Vibrio</taxon>
    </lineage>
</organism>